<dbReference type="Pfam" id="PF04082">
    <property type="entry name" value="Fungal_trans"/>
    <property type="match status" value="1"/>
</dbReference>
<feature type="region of interest" description="Disordered" evidence="6">
    <location>
        <begin position="232"/>
        <end position="256"/>
    </location>
</feature>
<dbReference type="CDD" id="cd00067">
    <property type="entry name" value="GAL4"/>
    <property type="match status" value="2"/>
</dbReference>
<keyword evidence="4" id="KW-0804">Transcription</keyword>
<evidence type="ECO:0000256" key="6">
    <source>
        <dbReference type="SAM" id="MobiDB-lite"/>
    </source>
</evidence>
<gene>
    <name evidence="8" type="ORF">CCMA1212_010051</name>
</gene>
<dbReference type="InterPro" id="IPR050815">
    <property type="entry name" value="TF_fung"/>
</dbReference>
<comment type="caution">
    <text evidence="8">The sequence shown here is derived from an EMBL/GenBank/DDBJ whole genome shotgun (WGS) entry which is preliminary data.</text>
</comment>
<comment type="subcellular location">
    <subcellularLocation>
        <location evidence="1">Nucleus</location>
    </subcellularLocation>
</comment>
<dbReference type="PANTHER" id="PTHR47338">
    <property type="entry name" value="ZN(II)2CYS6 TRANSCRIPTION FACTOR (EUROFUNG)-RELATED"/>
    <property type="match status" value="1"/>
</dbReference>
<dbReference type="SUPFAM" id="SSF57701">
    <property type="entry name" value="Zn2/Cys6 DNA-binding domain"/>
    <property type="match status" value="2"/>
</dbReference>
<keyword evidence="3" id="KW-0805">Transcription regulation</keyword>
<evidence type="ECO:0000256" key="3">
    <source>
        <dbReference type="ARBA" id="ARBA00023015"/>
    </source>
</evidence>
<organism evidence="8 9">
    <name type="scientific">Trichoderma ghanense</name>
    <dbReference type="NCBI Taxonomy" id="65468"/>
    <lineage>
        <taxon>Eukaryota</taxon>
        <taxon>Fungi</taxon>
        <taxon>Dikarya</taxon>
        <taxon>Ascomycota</taxon>
        <taxon>Pezizomycotina</taxon>
        <taxon>Sordariomycetes</taxon>
        <taxon>Hypocreomycetidae</taxon>
        <taxon>Hypocreales</taxon>
        <taxon>Hypocreaceae</taxon>
        <taxon>Trichoderma</taxon>
    </lineage>
</organism>
<evidence type="ECO:0000259" key="7">
    <source>
        <dbReference type="PROSITE" id="PS50048"/>
    </source>
</evidence>
<dbReference type="EMBL" id="PPTA01000022">
    <property type="protein sequence ID" value="TFA98230.1"/>
    <property type="molecule type" value="Genomic_DNA"/>
</dbReference>
<sequence>MNSLKKGPGSHHEAGRHCLGRQMHRHQHQADISQGQRHPAEASEHDTLAGAPPKPWDWIGTESPLSKGDDHSMIGLAFRNSQKLMLKLNSLSPWPFRHASAHGHSCGNTCRQMGSSRQQRSGATAALDESAPTAAIACLVCRSRKVKCDKTMPQCRNCLRLGVGCPGFSPQSEFISRKEMQKSADDIFRAAGVEKRRVGSCEECRSSKHRCTKTRPSCRRCILRHLPCVYPSRPDKQQERESSTQPASSVASSTAATAGLTSTTSAQPLNVGQWTNPALLRAFGVNIESLCTDTLPKDHGLRLRLVNAFFDRSHHLRCVSFVHPPSFMQSLESASIAEDYGEPLLYAMCALGARHIYFDATLALDGPNRESLPSIVPGQAWAERARKEILGEMHAPTVQNLMAGALLCEYGLREDQHALVFILLAILHRAIRLLGLDTPRPLPSLSTTAQMMQREVENRIVWACFVIDGLAANGVEKNMCWKDNVPNIPLPCPDDCFNTSQVSSTAHYLSQLEDPAMPSVIADLDLAALLVVVVRLRTKVMHLIRIADPNMRVWEPSSEFLRIIDQLMALYNNLPERYYLTDANLYALQDKGMLGAVFALHLFIHAVIFDLTRISLAGFNFPLAPVFKHAPSEFRAHCQSLCRFHASQVSDIIRTGMAFGPNAFDDLFCPDATVESTKVQIIYAATVDQSPQTLQVTRDNIITNLNFLLGIHNRGKEAPTQFIRGIIPLCHLFGFRDIAERYQETLGIPVDPAEVTGSPDVHHLSALASFRRGRLQLQESQLGGGAKKISSETEKNTPLIQATQSIFYEEPIDKGSGNDYGSSLPLLRPSYPPFEVAPELLIQTLAQRNPLQIMPSAGMVESGAILQPSVDDYIKTADEMSTFLTWGMPDMPQWINLPDQMPPG</sequence>
<dbReference type="PANTHER" id="PTHR47338:SF7">
    <property type="entry name" value="ZN(II)2CYS6 TRANSCRIPTION FACTOR (EUROFUNG)"/>
    <property type="match status" value="1"/>
</dbReference>
<dbReference type="Pfam" id="PF00172">
    <property type="entry name" value="Zn_clus"/>
    <property type="match status" value="2"/>
</dbReference>
<dbReference type="SMART" id="SM00066">
    <property type="entry name" value="GAL4"/>
    <property type="match status" value="2"/>
</dbReference>
<dbReference type="InterPro" id="IPR036864">
    <property type="entry name" value="Zn2-C6_fun-type_DNA-bd_sf"/>
</dbReference>
<dbReference type="PROSITE" id="PS50048">
    <property type="entry name" value="ZN2_CY6_FUNGAL_2"/>
    <property type="match status" value="2"/>
</dbReference>
<accession>A0ABY2GR33</accession>
<protein>
    <recommendedName>
        <fullName evidence="7">Zn(2)-C6 fungal-type domain-containing protein</fullName>
    </recommendedName>
</protein>
<dbReference type="Proteomes" id="UP001642720">
    <property type="component" value="Unassembled WGS sequence"/>
</dbReference>
<keyword evidence="9" id="KW-1185">Reference proteome</keyword>
<dbReference type="GeneID" id="300581556"/>
<feature type="region of interest" description="Disordered" evidence="6">
    <location>
        <begin position="22"/>
        <end position="55"/>
    </location>
</feature>
<evidence type="ECO:0000256" key="5">
    <source>
        <dbReference type="ARBA" id="ARBA00023242"/>
    </source>
</evidence>
<dbReference type="CDD" id="cd12148">
    <property type="entry name" value="fungal_TF_MHR"/>
    <property type="match status" value="1"/>
</dbReference>
<evidence type="ECO:0000313" key="9">
    <source>
        <dbReference type="Proteomes" id="UP001642720"/>
    </source>
</evidence>
<feature type="domain" description="Zn(2)-C6 fungal-type" evidence="7">
    <location>
        <begin position="200"/>
        <end position="230"/>
    </location>
</feature>
<evidence type="ECO:0000313" key="8">
    <source>
        <dbReference type="EMBL" id="TFA98230.1"/>
    </source>
</evidence>
<proteinExistence type="predicted"/>
<feature type="domain" description="Zn(2)-C6 fungal-type" evidence="7">
    <location>
        <begin position="137"/>
        <end position="165"/>
    </location>
</feature>
<feature type="compositionally biased region" description="Low complexity" evidence="6">
    <location>
        <begin position="243"/>
        <end position="256"/>
    </location>
</feature>
<dbReference type="PROSITE" id="PS00463">
    <property type="entry name" value="ZN2_CY6_FUNGAL_1"/>
    <property type="match status" value="2"/>
</dbReference>
<dbReference type="RefSeq" id="XP_073554432.1">
    <property type="nucleotide sequence ID" value="XM_073707106.1"/>
</dbReference>
<reference evidence="8 9" key="1">
    <citation type="submission" date="2018-01" db="EMBL/GenBank/DDBJ databases">
        <title>Genome characterization of the sugarcane-associated fungus Trichoderma ghanense CCMA-1212 and their application in lignocelulose bioconversion.</title>
        <authorList>
            <person name="Steindorff A.S."/>
            <person name="Mendes T.D."/>
            <person name="Vilela E.S.D."/>
            <person name="Rodrigues D.S."/>
            <person name="Formighieri E.F."/>
            <person name="Melo I.S."/>
            <person name="Favaro L.C.L."/>
        </authorList>
    </citation>
    <scope>NUCLEOTIDE SEQUENCE [LARGE SCALE GENOMIC DNA]</scope>
    <source>
        <strain evidence="8 9">CCMA-1212</strain>
    </source>
</reference>
<name>A0ABY2GR33_9HYPO</name>
<feature type="compositionally biased region" description="Basic and acidic residues" evidence="6">
    <location>
        <begin position="38"/>
        <end position="47"/>
    </location>
</feature>
<dbReference type="InterPro" id="IPR007219">
    <property type="entry name" value="XnlR_reg_dom"/>
</dbReference>
<keyword evidence="5" id="KW-0539">Nucleus</keyword>
<evidence type="ECO:0000256" key="1">
    <source>
        <dbReference type="ARBA" id="ARBA00004123"/>
    </source>
</evidence>
<feature type="compositionally biased region" description="Basic and acidic residues" evidence="6">
    <location>
        <begin position="233"/>
        <end position="242"/>
    </location>
</feature>
<evidence type="ECO:0000256" key="4">
    <source>
        <dbReference type="ARBA" id="ARBA00023163"/>
    </source>
</evidence>
<keyword evidence="2" id="KW-0479">Metal-binding</keyword>
<dbReference type="InterPro" id="IPR001138">
    <property type="entry name" value="Zn2Cys6_DnaBD"/>
</dbReference>
<dbReference type="Gene3D" id="4.10.240.10">
    <property type="entry name" value="Zn(2)-C6 fungal-type DNA-binding domain"/>
    <property type="match status" value="2"/>
</dbReference>
<evidence type="ECO:0000256" key="2">
    <source>
        <dbReference type="ARBA" id="ARBA00022723"/>
    </source>
</evidence>